<dbReference type="RefSeq" id="WP_148916812.1">
    <property type="nucleotide sequence ID" value="NZ_VSZS01000068.1"/>
</dbReference>
<comment type="caution">
    <text evidence="8">The sequence shown here is derived from an EMBL/GenBank/DDBJ whole genome shotgun (WGS) entry which is preliminary data.</text>
</comment>
<dbReference type="InterPro" id="IPR000581">
    <property type="entry name" value="ILV_EDD_N"/>
</dbReference>
<evidence type="ECO:0000256" key="5">
    <source>
        <dbReference type="ARBA" id="ARBA00023239"/>
    </source>
</evidence>
<dbReference type="InterPro" id="IPR052352">
    <property type="entry name" value="Sugar_Degrad_Dehydratases"/>
</dbReference>
<keyword evidence="9" id="KW-1185">Reference proteome</keyword>
<dbReference type="InterPro" id="IPR020558">
    <property type="entry name" value="DiOHA_6PGluconate_deHydtase_CS"/>
</dbReference>
<evidence type="ECO:0000313" key="9">
    <source>
        <dbReference type="Proteomes" id="UP000323258"/>
    </source>
</evidence>
<dbReference type="Pfam" id="PF00920">
    <property type="entry name" value="ILVD_EDD_N"/>
    <property type="match status" value="1"/>
</dbReference>
<dbReference type="AlphaFoldDB" id="A0A5D4GN91"/>
<reference evidence="8 9" key="2">
    <citation type="submission" date="2019-09" db="EMBL/GenBank/DDBJ databases">
        <title>Mesorhizobium sp. MaA-C15 isolated from Microcystis aeruginosa.</title>
        <authorList>
            <person name="Jeong S.E."/>
            <person name="Jin H.M."/>
            <person name="Jeon C.O."/>
        </authorList>
    </citation>
    <scope>NUCLEOTIDE SEQUENCE [LARGE SCALE GENOMIC DNA]</scope>
    <source>
        <strain evidence="8 9">MaA-C15</strain>
    </source>
</reference>
<dbReference type="Gene3D" id="3.50.30.80">
    <property type="entry name" value="IlvD/EDD C-terminal domain-like"/>
    <property type="match status" value="1"/>
</dbReference>
<organism evidence="8 9">
    <name type="scientific">Neoaquamicrobium microcysteis</name>
    <dbReference type="NCBI Taxonomy" id="2682781"/>
    <lineage>
        <taxon>Bacteria</taxon>
        <taxon>Pseudomonadati</taxon>
        <taxon>Pseudomonadota</taxon>
        <taxon>Alphaproteobacteria</taxon>
        <taxon>Hyphomicrobiales</taxon>
        <taxon>Phyllobacteriaceae</taxon>
        <taxon>Neoaquamicrobium</taxon>
    </lineage>
</organism>
<evidence type="ECO:0000256" key="3">
    <source>
        <dbReference type="ARBA" id="ARBA00023004"/>
    </source>
</evidence>
<dbReference type="PROSITE" id="PS00886">
    <property type="entry name" value="ILVD_EDD_1"/>
    <property type="match status" value="1"/>
</dbReference>
<protein>
    <submittedName>
        <fullName evidence="8">Dihydroxy-acid dehydratase family protein</fullName>
    </submittedName>
</protein>
<dbReference type="NCBIfam" id="NF004784">
    <property type="entry name" value="PRK06131.1"/>
    <property type="match status" value="1"/>
</dbReference>
<dbReference type="OrthoDB" id="7793094at2"/>
<dbReference type="SUPFAM" id="SSF52016">
    <property type="entry name" value="LeuD/IlvD-like"/>
    <property type="match status" value="1"/>
</dbReference>
<dbReference type="InterPro" id="IPR056740">
    <property type="entry name" value="ILV_EDD_C"/>
</dbReference>
<accession>A0A5D4GN91</accession>
<sequence length="599" mass="64251">MAGNASTRLRSQQWFDNPADPGMTALYIERYLNYGLTREELQSGKPMIGIAQTGSDLSPCNRHHIELAKRVREGIRAAGGVVFEFPVHPIQETGKRPTASLDRNLAYLGLVETLYGYPLDGVVLTIGCDKTTPAMLMGAATVNIPAIALSVGPMLNGWHRGERTGSGTIVWKAREMLAAGEIDTAGFIDLVASSAPSVGYCNTMGTATTMNSLAEALGMQLPGSAAIPAPYRERGQIAYETGKRIVEMVWEDLKPSDIMTREAFENAIVVNSAIGGSTNAPIHLNAIARHLGVPLDNDDWQEVGHDVPLLVNLQPAGEYLGEDYHHAGGVPAVVAELMKAGMLPHPEARTVNGKTIGDNCREVENLDTKVIRTVADPLKKQAGFINLKGNLFDSAIMKTSVISPEFRERYLSNPADPEAFEGKAAVFDGPEDYHARIDDPAEGIDEHTILFMRGTGPVGYPGAAEVVNMQPPAYLIKKGVHSLPCIGDGRQSGTSGSPSILNASPEAAVGGGLALVKTGDRVRIDLKKGTADILISDEELSTRRAALVSAGGYAFPDHQTPWQEIQRGMVDQLSAGMVLKPAVKYQRVAQEKGLPRNNH</sequence>
<proteinExistence type="inferred from homology"/>
<evidence type="ECO:0000256" key="1">
    <source>
        <dbReference type="ARBA" id="ARBA00006486"/>
    </source>
</evidence>
<keyword evidence="5" id="KW-0456">Lyase</keyword>
<evidence type="ECO:0000259" key="6">
    <source>
        <dbReference type="Pfam" id="PF00920"/>
    </source>
</evidence>
<dbReference type="InterPro" id="IPR042096">
    <property type="entry name" value="Dihydro-acid_dehy_C"/>
</dbReference>
<keyword evidence="4" id="KW-0411">Iron-sulfur</keyword>
<keyword evidence="2" id="KW-0479">Metal-binding</keyword>
<dbReference type="GO" id="GO:0051536">
    <property type="term" value="F:iron-sulfur cluster binding"/>
    <property type="evidence" value="ECO:0007669"/>
    <property type="project" value="UniProtKB-KW"/>
</dbReference>
<dbReference type="GO" id="GO:0046872">
    <property type="term" value="F:metal ion binding"/>
    <property type="evidence" value="ECO:0007669"/>
    <property type="project" value="UniProtKB-KW"/>
</dbReference>
<dbReference type="PANTHER" id="PTHR43183:SF1">
    <property type="entry name" value="HYPOTHETICAL DIHYDROXY-ACID DEHYDRATASE (EUROFUNG)-RELATED"/>
    <property type="match status" value="1"/>
</dbReference>
<dbReference type="InterPro" id="IPR037237">
    <property type="entry name" value="IlvD/EDD_N"/>
</dbReference>
<name>A0A5D4GN91_9HYPH</name>
<evidence type="ECO:0000313" key="8">
    <source>
        <dbReference type="EMBL" id="TYR29433.1"/>
    </source>
</evidence>
<dbReference type="SUPFAM" id="SSF143975">
    <property type="entry name" value="IlvD/EDD N-terminal domain-like"/>
    <property type="match status" value="1"/>
</dbReference>
<evidence type="ECO:0000256" key="4">
    <source>
        <dbReference type="ARBA" id="ARBA00023014"/>
    </source>
</evidence>
<dbReference type="NCBIfam" id="NF009560">
    <property type="entry name" value="PRK13017.1"/>
    <property type="match status" value="1"/>
</dbReference>
<evidence type="ECO:0000256" key="2">
    <source>
        <dbReference type="ARBA" id="ARBA00022723"/>
    </source>
</evidence>
<evidence type="ECO:0000259" key="7">
    <source>
        <dbReference type="Pfam" id="PF24877"/>
    </source>
</evidence>
<keyword evidence="3" id="KW-0408">Iron</keyword>
<feature type="domain" description="Dihydroxy-acid/6-phosphogluconate dehydratase N-terminal" evidence="6">
    <location>
        <begin position="45"/>
        <end position="359"/>
    </location>
</feature>
<feature type="domain" description="Dihydroxy-acid/6-phosphogluconate dehydratase C-terminal" evidence="7">
    <location>
        <begin position="369"/>
        <end position="576"/>
    </location>
</feature>
<dbReference type="EMBL" id="VSZS01000068">
    <property type="protein sequence ID" value="TYR29433.1"/>
    <property type="molecule type" value="Genomic_DNA"/>
</dbReference>
<reference evidence="8 9" key="1">
    <citation type="submission" date="2019-08" db="EMBL/GenBank/DDBJ databases">
        <authorList>
            <person name="Seo Y.L."/>
        </authorList>
    </citation>
    <scope>NUCLEOTIDE SEQUENCE [LARGE SCALE GENOMIC DNA]</scope>
    <source>
        <strain evidence="8 9">MaA-C15</strain>
    </source>
</reference>
<gene>
    <name evidence="8" type="ORF">FY036_21410</name>
</gene>
<dbReference type="Proteomes" id="UP000323258">
    <property type="component" value="Unassembled WGS sequence"/>
</dbReference>
<comment type="similarity">
    <text evidence="1">Belongs to the IlvD/Edd family.</text>
</comment>
<dbReference type="GO" id="GO:0016836">
    <property type="term" value="F:hydro-lyase activity"/>
    <property type="evidence" value="ECO:0007669"/>
    <property type="project" value="UniProtKB-ARBA"/>
</dbReference>
<dbReference type="PANTHER" id="PTHR43183">
    <property type="entry name" value="HYPOTHETICAL DIHYDROXYACID DEHYDRATASE (EUROFUNG)-RELATED"/>
    <property type="match status" value="1"/>
</dbReference>
<dbReference type="Pfam" id="PF24877">
    <property type="entry name" value="ILV_EDD_C"/>
    <property type="match status" value="1"/>
</dbReference>